<reference evidence="1" key="1">
    <citation type="submission" date="2019-04" db="EMBL/GenBank/DDBJ databases">
        <title>Microbes associate with the intestines of laboratory mice.</title>
        <authorList>
            <person name="Navarre W."/>
            <person name="Wong E."/>
            <person name="Huang K."/>
            <person name="Tropini C."/>
            <person name="Ng K."/>
            <person name="Yu B."/>
        </authorList>
    </citation>
    <scope>NUCLEOTIDE SEQUENCE</scope>
    <source>
        <strain evidence="1">NM01_1-7b</strain>
    </source>
</reference>
<accession>A0AC61RU12</accession>
<evidence type="ECO:0000313" key="1">
    <source>
        <dbReference type="EMBL" id="TGY95178.1"/>
    </source>
</evidence>
<keyword evidence="1" id="KW-0560">Oxidoreductase</keyword>
<proteinExistence type="predicted"/>
<protein>
    <submittedName>
        <fullName evidence="1">4-hydroxythreonine-4-phosphate dehydrogenase PdxA</fullName>
        <ecNumber evidence="1">1.1.1.262</ecNumber>
    </submittedName>
</protein>
<name>A0AC61RU12_9FIRM</name>
<organism evidence="1 2">
    <name type="scientific">Petralouisia muris</name>
    <dbReference type="NCBI Taxonomy" id="3032872"/>
    <lineage>
        <taxon>Bacteria</taxon>
        <taxon>Bacillati</taxon>
        <taxon>Bacillota</taxon>
        <taxon>Clostridia</taxon>
        <taxon>Lachnospirales</taxon>
        <taxon>Lachnospiraceae</taxon>
        <taxon>Petralouisia</taxon>
    </lineage>
</organism>
<keyword evidence="2" id="KW-1185">Reference proteome</keyword>
<comment type="caution">
    <text evidence="1">The sequence shown here is derived from an EMBL/GenBank/DDBJ whole genome shotgun (WGS) entry which is preliminary data.</text>
</comment>
<dbReference type="Proteomes" id="UP000304953">
    <property type="component" value="Unassembled WGS sequence"/>
</dbReference>
<dbReference type="EMBL" id="SRYA01000033">
    <property type="protein sequence ID" value="TGY95178.1"/>
    <property type="molecule type" value="Genomic_DNA"/>
</dbReference>
<sequence length="346" mass="37385">MKRPIIGITMGDPAGNGSELTAKALSNTNLYQTCRPVVIGDAACMEDAVRIAGKQGQVSIHAIQNIQEAAFTAGTIDVYHMGLVDKAKHKFGQVSEMCGEAAFQYVKKVIELAQAGKIDATVTNALNKEAINLAGHHYSGHTEIYAKYTNTDKYTMMLAHENLRVVHVSTHVSLREACDRVKKDRVLEVIRIADRACRDLGITAPKIGVAGLNPHCGENGLFGTEEIAEIQPAIEAAMAEGICIPEQKPTPPDSIFSKAIGGWYDIVVAMYHDQGHIPLKVKGFVYNQNLRKWDAVAGVNITLGIPIIRVSVDHGTGFDLAGKGESNELSLVNAIDYAIRLAAKKT</sequence>
<gene>
    <name evidence="1" type="primary">pdxA</name>
    <name evidence="1" type="ORF">E5329_16060</name>
</gene>
<dbReference type="EC" id="1.1.1.262" evidence="1"/>
<evidence type="ECO:0000313" key="2">
    <source>
        <dbReference type="Proteomes" id="UP000304953"/>
    </source>
</evidence>